<name>A0A7C9LM74_9GAMM</name>
<feature type="domain" description="Autotransporter" evidence="1">
    <location>
        <begin position="2300"/>
        <end position="2572"/>
    </location>
</feature>
<evidence type="ECO:0000313" key="2">
    <source>
        <dbReference type="EMBL" id="MUV13703.1"/>
    </source>
</evidence>
<dbReference type="SMART" id="SM00869">
    <property type="entry name" value="Autotransporter"/>
    <property type="match status" value="1"/>
</dbReference>
<sequence>MKIDRTRASRKAARRYNVSPVARAVRSVLTISAAALMFSGTGVVLAKSPVVAPLPIERASLSHEFAKVVDLTRVADEWTPKSVVDEEFESFAAPMGVAQTFAASATVEAFGLVDDLTVLPGSFHPGPGGVSGSDDFIGYNAANFPGTYGYAWGTATGTSTTGFADGFFVSTAGDFHTNNHATIDVTGYTWAAGFEVETGGNALFDNNVSVSATATGYDSIAFGVYQVADGSSTINNNSTLNATASGESSTAIGAYALGFGGDASTTNSATGTITATGSGLGSDATGMYAASLDGNASGSNAGTITVSADSGNAIGGNAFSIYGDATQTNTGTLVVSGYNATGLYAYSIYGDALVDNDGTLKVDGTNTAQGGWAKSYYGNATVDNGATGVVNVNGTYGAAGLIAGAYYGTATVANAGSVSANSDLGVARGVFAYGDSAVVTNAGTGTINANGNLQAIAIDAEGLRGATVTNDGALTATSNGDAIGVWATSYGDSGVTNNGSIDVDAINGIAYGVYAGGYNAYVRNFANIDAASVYGDAIGVGVGGVYAFAQNDGLINANGGSAGVGMFGYGVVSANLNNTGTINATASATDGFAAGILAVGDAAGSYNGGTITAVGAYATGIDIRATSDGSAVNVNQVIVRGGDVTGISVRASGEGGTANVLNYGVVDAEGDLFAVGVAAVARGYLGTASVYNGGSVYASAKYGSAQGIVASADMDASVDNQGSLVTLGGDSAYGILALSADGDVTVDNGFQMATVASNRGYGIAYGIAAQSNNGLVTINNDGQMITVGDSTAMGIYASTKWNDVEVTNSGQLYSVSKYGGATGAIAITYTGDANVSNGEYGQVMVQGGYSAGGLRAISLYGDANVTNDGDVQTTGGVLDRGLTARSLYGGTATITNNGTISTEGGYSSYGVWARSDYGDATVNNIGGIESYSAYGVAYGALAGGAYTISIDNSGDIRAYAADTAAGVLAYSVAGDATVVNSNYLLGVAGNAAYGAQVIANAGTATLTNTADGRIVASGYNVADAVFASGAVVNVTNDGTLIADADGWAAGIEAVGGDINLVSNTGADISAYAYSGRATGMFASADGDATVRNGGAIDAESDAGDAFGTFAQAGGNAVLTNGGALNATSHHGNAFGMVGIGYNADLSQSASITVSGYGTAVGIEGVGYAHANIINNGDVSVTAVSGIAAGLYTYSVHDTRQVNNGTIDVHAGSGRAFGMYAYGFDDVELVNRAGRSITASVDNGTAYGMYGYGGRTILTNDGAIDVTSGDGAAIGMLGFGYETSNVSNGETGSILGHANQVLGLISAGDVATGSNAGDISVHGGQLAIAMQGAGIDEDSTVSLYNTGTLYANVSNKYGTAAGMVGSADGDVHIDNANAIDVRNGRNTYGVQGRSEYGTVSIDNSGAITSYGTLFNGAAFGIEASGYGGVSVDSSGSIVVEGKYATGIRAISEGGDVTVDNSGSIEAGGLVRQALGILAITDAGDATVTNSHSVTIEGTATGSGVTGIIAGSYNGTATIHNVDGATVTTTSEYGNAGGLYAFGPDVTIDNGGDVLVSGGLSAVGVGFDSDHATIVNGGTITVAQTGGSAPQPPTLTVNPGNGIGIAGYVGDGGSAHVTNDGSIDVAALDYAFGIKVDGAGDVTIDGTGSINVGGQTALGIYVEALTVDITTGETLSAHGSNVALGVSAYGNEVAIHNAGTTDVYASFHAVGLQGIGIDDVAIDNSGDLLVYSYGHEATGISALSGAHATVDNAGDISVSIGQGGDGEAFGIHVRSGGYGAVVNGGTITVDASAMPQDGLATGIFALGEAAVNVDNTGDITVTGAYTATGAHVWGLDASFHNAGDITATGRRAAVGAHVDAGTADFDNAGDITAHAYLAYGVLAFGDDLTLINGGDITATAELSAIGLGALGDDLITANNTGDIYAIAYQGDAIGAFVQSYGNVDFVNGGSITAHAAGETIGLEVRAEDAHVTNSGLIGAVHQDYAIALDLDVVGNATVDNVGDIVAQASEEGSIAIHGGDGFDLVTSSGSISGALLMGAGDDRFTNAAGGTWIVRGHATDFGDGDDAIVNGGTIVLHDAAISLGGNSATGNSFANNGLISVRGDSLIDMGTGSPAPLAGNNAPIDVLNPVAFTNNGTISFLDGAPDDVLTVTGGDFAGQGALDVDVSLLHGTSDMLYIDGNIASTSVQTLNVNVLDLLTSATEIDIPVVVVEGESTESNVQAGNIIAGNVNFNANNFLDLKVGVKTHLNADNSSVDMFSLTLGFGGLNDTGAIATAIAPGAHSLMAAQVGTFRQRMGVFSQLGDSDKGAWVRVFGDKGSITPDAQLDNLPATNNFAFDQTNQGVEAGVNALVTDGFFIGASLSKSRGKQDLSNGFGSDDIDGTTVGGYVTWLGQNGMYADVSYRWMHFDADMTSFGGQREVGGDAGAINAELGWNVWTSAGGMKLVPQVQYTRTKVENIDRIEGDLADFVSEGGTSSRARLGLEMEQTFQSASGTKWTPYGVVSIVREFDGETSFTVADTFSGRMSTEGTSGQLEFGVNAKIGERVDVWGGLNYLDGGAIDGVWGGQLGIRYTW</sequence>
<comment type="caution">
    <text evidence="2">The sequence shown here is derived from an EMBL/GenBank/DDBJ whole genome shotgun (WGS) entry which is preliminary data.</text>
</comment>
<dbReference type="Proteomes" id="UP000479692">
    <property type="component" value="Unassembled WGS sequence"/>
</dbReference>
<dbReference type="InterPro" id="IPR005546">
    <property type="entry name" value="Autotransporte_beta"/>
</dbReference>
<dbReference type="Gene3D" id="2.40.128.130">
    <property type="entry name" value="Autotransporter beta-domain"/>
    <property type="match status" value="1"/>
</dbReference>
<dbReference type="RefSeq" id="WP_156640883.1">
    <property type="nucleotide sequence ID" value="NZ_WOXT01000001.1"/>
</dbReference>
<evidence type="ECO:0000259" key="1">
    <source>
        <dbReference type="PROSITE" id="PS51208"/>
    </source>
</evidence>
<organism evidence="2 3">
    <name type="scientific">Noviluteimonas gilva</name>
    <dbReference type="NCBI Taxonomy" id="2682097"/>
    <lineage>
        <taxon>Bacteria</taxon>
        <taxon>Pseudomonadati</taxon>
        <taxon>Pseudomonadota</taxon>
        <taxon>Gammaproteobacteria</taxon>
        <taxon>Lysobacterales</taxon>
        <taxon>Lysobacteraceae</taxon>
        <taxon>Noviluteimonas</taxon>
    </lineage>
</organism>
<reference evidence="2 3" key="1">
    <citation type="submission" date="2019-12" db="EMBL/GenBank/DDBJ databases">
        <authorList>
            <person name="Xu J."/>
        </authorList>
    </citation>
    <scope>NUCLEOTIDE SEQUENCE [LARGE SCALE GENOMIC DNA]</scope>
    <source>
        <strain evidence="2 3">HX-5-24</strain>
    </source>
</reference>
<gene>
    <name evidence="2" type="ORF">GN331_05710</name>
</gene>
<accession>A0A7C9LM74</accession>
<proteinExistence type="predicted"/>
<dbReference type="SUPFAM" id="SSF103515">
    <property type="entry name" value="Autotransporter"/>
    <property type="match status" value="1"/>
</dbReference>
<protein>
    <recommendedName>
        <fullName evidence="1">Autotransporter domain-containing protein</fullName>
    </recommendedName>
</protein>
<dbReference type="EMBL" id="WOXT01000001">
    <property type="protein sequence ID" value="MUV13703.1"/>
    <property type="molecule type" value="Genomic_DNA"/>
</dbReference>
<dbReference type="PROSITE" id="PS51208">
    <property type="entry name" value="AUTOTRANSPORTER"/>
    <property type="match status" value="1"/>
</dbReference>
<dbReference type="InterPro" id="IPR036709">
    <property type="entry name" value="Autotransporte_beta_dom_sf"/>
</dbReference>
<evidence type="ECO:0000313" key="3">
    <source>
        <dbReference type="Proteomes" id="UP000479692"/>
    </source>
</evidence>
<keyword evidence="3" id="KW-1185">Reference proteome</keyword>